<dbReference type="HAMAP" id="MF_02071">
    <property type="entry name" value="RlpA"/>
    <property type="match status" value="1"/>
</dbReference>
<feature type="chain" id="PRO_5044510769" description="Probable endolytic peptidoglycan transglycosylase RlpA" evidence="3">
    <location>
        <begin position="23"/>
        <end position="180"/>
    </location>
</feature>
<evidence type="ECO:0000256" key="4">
    <source>
        <dbReference type="RuleBase" id="RU003495"/>
    </source>
</evidence>
<evidence type="ECO:0000256" key="2">
    <source>
        <dbReference type="ARBA" id="ARBA00023316"/>
    </source>
</evidence>
<dbReference type="AlphaFoldDB" id="A0AA96F1A8"/>
<dbReference type="Proteomes" id="UP001304515">
    <property type="component" value="Chromosome"/>
</dbReference>
<dbReference type="InterPro" id="IPR009009">
    <property type="entry name" value="RlpA-like_DPBB"/>
</dbReference>
<evidence type="ECO:0000256" key="1">
    <source>
        <dbReference type="ARBA" id="ARBA00023239"/>
    </source>
</evidence>
<dbReference type="Gene3D" id="2.40.40.10">
    <property type="entry name" value="RlpA-like domain"/>
    <property type="match status" value="1"/>
</dbReference>
<dbReference type="InterPro" id="IPR034718">
    <property type="entry name" value="RlpA"/>
</dbReference>
<dbReference type="InterPro" id="IPR036908">
    <property type="entry name" value="RlpA-like_sf"/>
</dbReference>
<proteinExistence type="inferred from homology"/>
<protein>
    <recommendedName>
        <fullName evidence="3">Probable endolytic peptidoglycan transglycosylase RlpA</fullName>
        <ecNumber evidence="3">4.2.2.-</ecNumber>
    </recommendedName>
</protein>
<keyword evidence="3" id="KW-0732">Signal</keyword>
<dbReference type="PANTHER" id="PTHR34183:SF8">
    <property type="entry name" value="ENDOLYTIC PEPTIDOGLYCAN TRANSGLYCOSYLASE RLPA-RELATED"/>
    <property type="match status" value="1"/>
</dbReference>
<dbReference type="RefSeq" id="WP_313324417.1">
    <property type="nucleotide sequence ID" value="NZ_CP134878.1"/>
</dbReference>
<evidence type="ECO:0000313" key="8">
    <source>
        <dbReference type="Proteomes" id="UP001304515"/>
    </source>
</evidence>
<dbReference type="GO" id="GO:0008932">
    <property type="term" value="F:lytic endotransglycosylase activity"/>
    <property type="evidence" value="ECO:0007669"/>
    <property type="project" value="UniProtKB-UniRule"/>
</dbReference>
<dbReference type="SUPFAM" id="SSF50685">
    <property type="entry name" value="Barwin-like endoglucanases"/>
    <property type="match status" value="1"/>
</dbReference>
<accession>A0AA96F1A8</accession>
<keyword evidence="2 3" id="KW-0961">Cell wall biogenesis/degradation</keyword>
<comment type="function">
    <text evidence="3">Lytic transglycosylase with a strong preference for naked glycan strands that lack stem peptides.</text>
</comment>
<dbReference type="NCBIfam" id="TIGR00413">
    <property type="entry name" value="rlpA"/>
    <property type="match status" value="1"/>
</dbReference>
<name>A0AA96F1A8_9FLAO</name>
<dbReference type="EC" id="4.2.2.-" evidence="3"/>
<evidence type="ECO:0000313" key="6">
    <source>
        <dbReference type="EMBL" id="WNM19526.1"/>
    </source>
</evidence>
<sequence precursor="true">MRNKILFLVFSLVLAFTISSFTNGNPQQKEKNKGKTTIPTVKKNEKFIKEKKLDSLKLPEKSVAIQLLDSIKKTQEFNKLKLHKKNAHASYYHNKFNGRRTASGEIFDNNKYTAAHKNLPFGTMLKVTSETTGRFVIVKVNDRGPFAKSREIDLSRKAFMDLVDNKNRGTVPVTIEIIED</sequence>
<dbReference type="EMBL" id="CP134890">
    <property type="protein sequence ID" value="WNM20915.1"/>
    <property type="molecule type" value="Genomic_DNA"/>
</dbReference>
<keyword evidence="8" id="KW-1185">Reference proteome</keyword>
<dbReference type="KEGG" id="fcj:RN605_09480"/>
<dbReference type="PANTHER" id="PTHR34183">
    <property type="entry name" value="ENDOLYTIC PEPTIDOGLYCAN TRANSGLYCOSYLASE RLPA"/>
    <property type="match status" value="1"/>
</dbReference>
<evidence type="ECO:0000313" key="7">
    <source>
        <dbReference type="EMBL" id="WNM20915.1"/>
    </source>
</evidence>
<evidence type="ECO:0000259" key="5">
    <source>
        <dbReference type="Pfam" id="PF03330"/>
    </source>
</evidence>
<dbReference type="InterPro" id="IPR012997">
    <property type="entry name" value="RplA"/>
</dbReference>
<feature type="domain" description="RlpA-like protein double-psi beta-barrel" evidence="5">
    <location>
        <begin position="86"/>
        <end position="175"/>
    </location>
</feature>
<gene>
    <name evidence="3" type="primary">rlpA</name>
    <name evidence="7" type="ORF">RN605_09480</name>
    <name evidence="6" type="ORF">RN608_02310</name>
</gene>
<dbReference type="GO" id="GO:0000270">
    <property type="term" value="P:peptidoglycan metabolic process"/>
    <property type="evidence" value="ECO:0007669"/>
    <property type="project" value="UniProtKB-UniRule"/>
</dbReference>
<feature type="signal peptide" evidence="3">
    <location>
        <begin position="1"/>
        <end position="22"/>
    </location>
</feature>
<dbReference type="Pfam" id="PF03330">
    <property type="entry name" value="DPBB_1"/>
    <property type="match status" value="1"/>
</dbReference>
<dbReference type="CDD" id="cd22268">
    <property type="entry name" value="DPBB_RlpA-like"/>
    <property type="match status" value="1"/>
</dbReference>
<dbReference type="EMBL" id="CP134878">
    <property type="protein sequence ID" value="WNM19526.1"/>
    <property type="molecule type" value="Genomic_DNA"/>
</dbReference>
<organism evidence="6">
    <name type="scientific">Flavobacterium capsici</name>
    <dbReference type="NCBI Taxonomy" id="3075618"/>
    <lineage>
        <taxon>Bacteria</taxon>
        <taxon>Pseudomonadati</taxon>
        <taxon>Bacteroidota</taxon>
        <taxon>Flavobacteriia</taxon>
        <taxon>Flavobacteriales</taxon>
        <taxon>Flavobacteriaceae</taxon>
        <taxon>Flavobacterium</taxon>
    </lineage>
</organism>
<dbReference type="GO" id="GO:0071555">
    <property type="term" value="P:cell wall organization"/>
    <property type="evidence" value="ECO:0007669"/>
    <property type="project" value="UniProtKB-KW"/>
</dbReference>
<evidence type="ECO:0000256" key="3">
    <source>
        <dbReference type="HAMAP-Rule" id="MF_02071"/>
    </source>
</evidence>
<reference evidence="6 8" key="1">
    <citation type="submission" date="2023-09" db="EMBL/GenBank/DDBJ databases">
        <title>Flavobacterium sp. a novel bacteria isolate from Pepper rhizosphere.</title>
        <authorList>
            <person name="Peng Y."/>
            <person name="Lee J."/>
        </authorList>
    </citation>
    <scope>NUCLEOTIDE SEQUENCE</scope>
    <source>
        <strain evidence="6">PMR2A8</strain>
        <strain evidence="7 8">PMTSA4</strain>
    </source>
</reference>
<keyword evidence="1 3" id="KW-0456">Lyase</keyword>
<accession>A0AA96F3W8</accession>
<comment type="similarity">
    <text evidence="3 4">Belongs to the RlpA family.</text>
</comment>